<proteinExistence type="predicted"/>
<organism evidence="1">
    <name type="scientific">Anopheles triannulatus</name>
    <dbReference type="NCBI Taxonomy" id="58253"/>
    <lineage>
        <taxon>Eukaryota</taxon>
        <taxon>Metazoa</taxon>
        <taxon>Ecdysozoa</taxon>
        <taxon>Arthropoda</taxon>
        <taxon>Hexapoda</taxon>
        <taxon>Insecta</taxon>
        <taxon>Pterygota</taxon>
        <taxon>Neoptera</taxon>
        <taxon>Endopterygota</taxon>
        <taxon>Diptera</taxon>
        <taxon>Nematocera</taxon>
        <taxon>Culicoidea</taxon>
        <taxon>Culicidae</taxon>
        <taxon>Anophelinae</taxon>
        <taxon>Anopheles</taxon>
    </lineage>
</organism>
<dbReference type="AlphaFoldDB" id="A0A2M4B7U6"/>
<evidence type="ECO:0000313" key="1">
    <source>
        <dbReference type="EMBL" id="MBW48878.1"/>
    </source>
</evidence>
<accession>A0A2M4B7U6</accession>
<reference evidence="1" key="1">
    <citation type="submission" date="2018-01" db="EMBL/GenBank/DDBJ databases">
        <title>An insight into the sialome of Amazonian anophelines.</title>
        <authorList>
            <person name="Ribeiro J.M."/>
            <person name="Scarpassa V."/>
            <person name="Calvo E."/>
        </authorList>
    </citation>
    <scope>NUCLEOTIDE SEQUENCE</scope>
    <source>
        <tissue evidence="1">Salivary glands</tissue>
    </source>
</reference>
<name>A0A2M4B7U6_9DIPT</name>
<sequence>MPRRECGWAVAILTVRPGAQAPPSPSGSNRLVLIARRRLQEAVAVAVSSNTILVVNTAQEAAEPLLPPDRRYVL</sequence>
<dbReference type="EMBL" id="GGFK01015557">
    <property type="protein sequence ID" value="MBW48878.1"/>
    <property type="molecule type" value="Transcribed_RNA"/>
</dbReference>
<protein>
    <submittedName>
        <fullName evidence="1">Putative secreted protein</fullName>
    </submittedName>
</protein>